<name>A0ABM8ZUQ3_9VIBR</name>
<feature type="domain" description="Calcineurin-like phosphoesterase" evidence="11">
    <location>
        <begin position="4"/>
        <end position="200"/>
    </location>
</feature>
<keyword evidence="6 10" id="KW-0378">Hydrolase</keyword>
<dbReference type="HAMAP" id="MF_00575">
    <property type="entry name" value="LpxH"/>
    <property type="match status" value="1"/>
</dbReference>
<dbReference type="NCBIfam" id="TIGR01854">
    <property type="entry name" value="lipid_A_lpxH"/>
    <property type="match status" value="1"/>
</dbReference>
<comment type="pathway">
    <text evidence="10">Glycolipid biosynthesis; lipid IV(A) biosynthesis; lipid IV(A) from (3R)-3-hydroxytetradecanoyl-[acyl-carrier-protein] and UDP-N-acetyl-alpha-D-glucosamine: step 4/6.</text>
</comment>
<evidence type="ECO:0000313" key="12">
    <source>
        <dbReference type="EMBL" id="CAH0534056.1"/>
    </source>
</evidence>
<feature type="binding site" evidence="10">
    <location>
        <position position="165"/>
    </location>
    <ligand>
        <name>substrate</name>
    </ligand>
</feature>
<feature type="binding site" evidence="10">
    <location>
        <position position="42"/>
    </location>
    <ligand>
        <name>Mn(2+)</name>
        <dbReference type="ChEBI" id="CHEBI:29035"/>
        <label>1</label>
    </ligand>
</feature>
<dbReference type="EMBL" id="CAKLDI010000001">
    <property type="protein sequence ID" value="CAH0534056.1"/>
    <property type="molecule type" value="Genomic_DNA"/>
</dbReference>
<feature type="binding site" evidence="10">
    <location>
        <position position="80"/>
    </location>
    <ligand>
        <name>Mn(2+)</name>
        <dbReference type="ChEBI" id="CHEBI:29035"/>
        <label>2</label>
    </ligand>
</feature>
<feature type="binding site" evidence="10">
    <location>
        <position position="196"/>
    </location>
    <ligand>
        <name>substrate</name>
    </ligand>
</feature>
<organism evidence="12 13">
    <name type="scientific">Vibrio stylophorae</name>
    <dbReference type="NCBI Taxonomy" id="659351"/>
    <lineage>
        <taxon>Bacteria</taxon>
        <taxon>Pseudomonadati</taxon>
        <taxon>Pseudomonadota</taxon>
        <taxon>Gammaproteobacteria</taxon>
        <taxon>Vibrionales</taxon>
        <taxon>Vibrionaceae</taxon>
        <taxon>Vibrio</taxon>
    </lineage>
</organism>
<dbReference type="EC" id="3.6.1.54" evidence="10"/>
<feature type="binding site" evidence="10">
    <location>
        <position position="9"/>
    </location>
    <ligand>
        <name>Mn(2+)</name>
        <dbReference type="ChEBI" id="CHEBI:29035"/>
        <label>1</label>
    </ligand>
</feature>
<keyword evidence="4 10" id="KW-0441">Lipid A biosynthesis</keyword>
<comment type="similarity">
    <text evidence="10">Belongs to the LpxH family.</text>
</comment>
<evidence type="ECO:0000256" key="4">
    <source>
        <dbReference type="ARBA" id="ARBA00022556"/>
    </source>
</evidence>
<dbReference type="RefSeq" id="WP_237466460.1">
    <property type="nucleotide sequence ID" value="NZ_CAKLDI010000001.1"/>
</dbReference>
<dbReference type="InterPro" id="IPR043461">
    <property type="entry name" value="LpxH-like"/>
</dbReference>
<keyword evidence="13" id="KW-1185">Reference proteome</keyword>
<evidence type="ECO:0000259" key="11">
    <source>
        <dbReference type="Pfam" id="PF00149"/>
    </source>
</evidence>
<keyword evidence="1 10" id="KW-1003">Cell membrane</keyword>
<dbReference type="InterPro" id="IPR004843">
    <property type="entry name" value="Calcineurin-like_PHP"/>
</dbReference>
<proteinExistence type="inferred from homology"/>
<evidence type="ECO:0000313" key="13">
    <source>
        <dbReference type="Proteomes" id="UP000838672"/>
    </source>
</evidence>
<evidence type="ECO:0000256" key="9">
    <source>
        <dbReference type="ARBA" id="ARBA00023211"/>
    </source>
</evidence>
<dbReference type="InterPro" id="IPR029052">
    <property type="entry name" value="Metallo-depent_PP-like"/>
</dbReference>
<evidence type="ECO:0000256" key="2">
    <source>
        <dbReference type="ARBA" id="ARBA00022516"/>
    </source>
</evidence>
<dbReference type="Proteomes" id="UP000838672">
    <property type="component" value="Unassembled WGS sequence"/>
</dbReference>
<evidence type="ECO:0000256" key="3">
    <source>
        <dbReference type="ARBA" id="ARBA00022519"/>
    </source>
</evidence>
<dbReference type="Pfam" id="PF00149">
    <property type="entry name" value="Metallophos"/>
    <property type="match status" value="1"/>
</dbReference>
<dbReference type="PANTHER" id="PTHR34990">
    <property type="entry name" value="UDP-2,3-DIACYLGLUCOSAMINE HYDROLASE-RELATED"/>
    <property type="match status" value="1"/>
</dbReference>
<dbReference type="PANTHER" id="PTHR34990:SF1">
    <property type="entry name" value="UDP-2,3-DIACYLGLUCOSAMINE HYDROLASE"/>
    <property type="match status" value="1"/>
</dbReference>
<keyword evidence="5 10" id="KW-0479">Metal-binding</keyword>
<dbReference type="GO" id="GO:0016787">
    <property type="term" value="F:hydrolase activity"/>
    <property type="evidence" value="ECO:0007669"/>
    <property type="project" value="UniProtKB-KW"/>
</dbReference>
<feature type="binding site" evidence="10">
    <location>
        <position position="196"/>
    </location>
    <ligand>
        <name>Mn(2+)</name>
        <dbReference type="ChEBI" id="CHEBI:29035"/>
        <label>2</label>
    </ligand>
</feature>
<feature type="binding site" evidence="10">
    <location>
        <position position="168"/>
    </location>
    <ligand>
        <name>substrate</name>
    </ligand>
</feature>
<keyword evidence="9 10" id="KW-0464">Manganese</keyword>
<evidence type="ECO:0000256" key="1">
    <source>
        <dbReference type="ARBA" id="ARBA00022475"/>
    </source>
</evidence>
<evidence type="ECO:0000256" key="6">
    <source>
        <dbReference type="ARBA" id="ARBA00022801"/>
    </source>
</evidence>
<comment type="caution">
    <text evidence="12">The sequence shown here is derived from an EMBL/GenBank/DDBJ whole genome shotgun (WGS) entry which is preliminary data.</text>
</comment>
<gene>
    <name evidence="10 12" type="primary">lpxH</name>
    <name evidence="12" type="ORF">VST7929_01957</name>
</gene>
<feature type="binding site" evidence="10">
    <location>
        <position position="198"/>
    </location>
    <ligand>
        <name>Mn(2+)</name>
        <dbReference type="ChEBI" id="CHEBI:29035"/>
        <label>1</label>
    </ligand>
</feature>
<dbReference type="InterPro" id="IPR010138">
    <property type="entry name" value="UDP-diacylglucosamine_Hdrlase"/>
</dbReference>
<comment type="function">
    <text evidence="10">Hydrolyzes the pyrophosphate bond of UDP-2,3-diacylglucosamine to yield 2,3-diacylglucosamine 1-phosphate (lipid X) and UMP by catalyzing the attack of water at the alpha-P atom. Involved in the biosynthesis of lipid A, a phosphorylated glycolipid that anchors the lipopolysaccharide to the outer membrane of the cell.</text>
</comment>
<evidence type="ECO:0000256" key="8">
    <source>
        <dbReference type="ARBA" id="ARBA00023136"/>
    </source>
</evidence>
<evidence type="ECO:0000256" key="10">
    <source>
        <dbReference type="HAMAP-Rule" id="MF_00575"/>
    </source>
</evidence>
<feature type="binding site" evidence="10">
    <location>
        <position position="11"/>
    </location>
    <ligand>
        <name>Mn(2+)</name>
        <dbReference type="ChEBI" id="CHEBI:29035"/>
        <label>1</label>
    </ligand>
</feature>
<dbReference type="SUPFAM" id="SSF56300">
    <property type="entry name" value="Metallo-dependent phosphatases"/>
    <property type="match status" value="1"/>
</dbReference>
<comment type="subcellular location">
    <subcellularLocation>
        <location evidence="10">Cell inner membrane</location>
        <topology evidence="10">Peripheral membrane protein</topology>
        <orientation evidence="10">Cytoplasmic side</orientation>
    </subcellularLocation>
</comment>
<sequence>MRTTLFIADLHLSETTPAITDCFLRFLETEASQAEALYILGDLFEYWVGDDDNSDYFWSIKQALKALVERGVYCAFINGNRDLLIGHRFEQQTGVKVLPQETLIDLYGRPTLLLHGDTLCIDDVAYQAYRAKVHNPRNQRIYYWLPLWLRRRLVAKIRAKSKQGKQQKSAEIMDVNEAEVARVLRQYHMPLMIHGHTHRPAIHQIELDEQTTQRIVLGDWYTQGSVLRVTEQGVALEQLAFKK</sequence>
<keyword evidence="3 10" id="KW-0997">Cell inner membrane</keyword>
<dbReference type="NCBIfam" id="NF003743">
    <property type="entry name" value="PRK05340.1"/>
    <property type="match status" value="1"/>
</dbReference>
<reference evidence="12" key="1">
    <citation type="submission" date="2021-11" db="EMBL/GenBank/DDBJ databases">
        <authorList>
            <person name="Rodrigo-Torres L."/>
            <person name="Arahal R. D."/>
            <person name="Lucena T."/>
        </authorList>
    </citation>
    <scope>NUCLEOTIDE SEQUENCE</scope>
    <source>
        <strain evidence="12">CECT 7929</strain>
    </source>
</reference>
<feature type="binding site" evidence="10">
    <location>
        <position position="123"/>
    </location>
    <ligand>
        <name>substrate</name>
    </ligand>
</feature>
<dbReference type="CDD" id="cd07398">
    <property type="entry name" value="MPP_YbbF-LpxH"/>
    <property type="match status" value="1"/>
</dbReference>
<evidence type="ECO:0000256" key="5">
    <source>
        <dbReference type="ARBA" id="ARBA00022723"/>
    </source>
</evidence>
<keyword evidence="2 10" id="KW-0444">Lipid biosynthesis</keyword>
<dbReference type="Gene3D" id="3.60.21.10">
    <property type="match status" value="1"/>
</dbReference>
<comment type="catalytic activity">
    <reaction evidence="10">
        <text>UDP-2-N,3-O-bis[(3R)-3-hydroxytetradecanoyl]-alpha-D-glucosamine + H2O = 2-N,3-O-bis[(3R)-3-hydroxytetradecanoyl]-alpha-D-glucosaminyl 1-phosphate + UMP + 2 H(+)</text>
        <dbReference type="Rhea" id="RHEA:25213"/>
        <dbReference type="ChEBI" id="CHEBI:15377"/>
        <dbReference type="ChEBI" id="CHEBI:15378"/>
        <dbReference type="ChEBI" id="CHEBI:57865"/>
        <dbReference type="ChEBI" id="CHEBI:57957"/>
        <dbReference type="ChEBI" id="CHEBI:78847"/>
        <dbReference type="EC" id="3.6.1.54"/>
    </reaction>
</comment>
<evidence type="ECO:0000256" key="7">
    <source>
        <dbReference type="ARBA" id="ARBA00023098"/>
    </source>
</evidence>
<feature type="binding site" evidence="10">
    <location>
        <position position="161"/>
    </location>
    <ligand>
        <name>substrate</name>
    </ligand>
</feature>
<feature type="binding site" evidence="10">
    <location>
        <begin position="80"/>
        <end position="81"/>
    </location>
    <ligand>
        <name>substrate</name>
    </ligand>
</feature>
<feature type="binding site" evidence="10">
    <location>
        <position position="115"/>
    </location>
    <ligand>
        <name>Mn(2+)</name>
        <dbReference type="ChEBI" id="CHEBI:29035"/>
        <label>2</label>
    </ligand>
</feature>
<accession>A0ABM8ZUQ3</accession>
<keyword evidence="7 10" id="KW-0443">Lipid metabolism</keyword>
<keyword evidence="8 10" id="KW-0472">Membrane</keyword>
<feature type="binding site" evidence="10">
    <location>
        <position position="42"/>
    </location>
    <ligand>
        <name>Mn(2+)</name>
        <dbReference type="ChEBI" id="CHEBI:29035"/>
        <label>2</label>
    </ligand>
</feature>
<comment type="cofactor">
    <cofactor evidence="10">
        <name>Mn(2+)</name>
        <dbReference type="ChEBI" id="CHEBI:29035"/>
    </cofactor>
    <text evidence="10">Binds 2 Mn(2+) ions per subunit in a binuclear metal center.</text>
</comment>
<protein>
    <recommendedName>
        <fullName evidence="10">UDP-2,3-diacylglucosamine hydrolase</fullName>
        <ecNumber evidence="10">3.6.1.54</ecNumber>
    </recommendedName>
    <alternativeName>
        <fullName evidence="10">UDP-2,3-diacylglucosamine diphosphatase</fullName>
    </alternativeName>
</protein>